<dbReference type="PANTHER" id="PTHR24296">
    <property type="entry name" value="CYTOCHROME P450"/>
    <property type="match status" value="1"/>
</dbReference>
<keyword evidence="4 5" id="KW-0408">Iron</keyword>
<dbReference type="GO" id="GO:0016705">
    <property type="term" value="F:oxidoreductase activity, acting on paired donors, with incorporation or reduction of molecular oxygen"/>
    <property type="evidence" value="ECO:0007669"/>
    <property type="project" value="InterPro"/>
</dbReference>
<comment type="caution">
    <text evidence="9">The sequence shown here is derived from an EMBL/GenBank/DDBJ whole genome shotgun (WGS) entry which is preliminary data.</text>
</comment>
<dbReference type="PRINTS" id="PR00463">
    <property type="entry name" value="EP450I"/>
</dbReference>
<dbReference type="GO" id="GO:0020037">
    <property type="term" value="F:heme binding"/>
    <property type="evidence" value="ECO:0007669"/>
    <property type="project" value="InterPro"/>
</dbReference>
<keyword evidence="2 5" id="KW-0479">Metal-binding</keyword>
<feature type="compositionally biased region" description="Acidic residues" evidence="7">
    <location>
        <begin position="277"/>
        <end position="287"/>
    </location>
</feature>
<protein>
    <recommendedName>
        <fullName evidence="11">Cytochrome P450</fullName>
    </recommendedName>
</protein>
<evidence type="ECO:0000256" key="5">
    <source>
        <dbReference type="PIRSR" id="PIRSR602401-1"/>
    </source>
</evidence>
<keyword evidence="5 6" id="KW-0349">Heme</keyword>
<evidence type="ECO:0000256" key="3">
    <source>
        <dbReference type="ARBA" id="ARBA00023002"/>
    </source>
</evidence>
<evidence type="ECO:0000256" key="7">
    <source>
        <dbReference type="SAM" id="MobiDB-lite"/>
    </source>
</evidence>
<name>A0AAV7EQU4_ARIFI</name>
<sequence length="522" mass="59740">MASELLLLLLLPLCFFFLWRSLFDRNPVLRNWPVVGMLPSLLANTARIHDWYTEVLRACGGTVPFKGPWLSGLDMLVTSDPANVSYITSTTHAAKYPKGEEYREIFDILGDGILNADADSWRIQRKWAHMLMRQRRFRLYVDRTSRAKVGSALLPLLDRAARDGHALDLQEVMQRFTFDATCILVCGVDPGCLSPKFPVVPFAKAVDDAKEVILLRHTVPRTWWRLMKLLRLGNEKLLAEASDTVDCCIAEYVSARRNELLEAKAKKNNPDEQKEEEKEEEEEEEEEAVDLLTSYMDHEAEEAMEKLKSDKFLRDVILNMLVAGRDTTSSALTWFFWELSRNPHVESKIMDELTRTKSRYPKSPNRVFESEELNGLPYLHAALCECLRLYPSVPIVHKSAVEADTLPSGHRVEPGMKLYYCLYAMARMEAIWGEDCNEFKPERWVSEGGTRRDHNDKFFSFNAGPRSCLGKGISFTHMKMVAASTLYNFHVQVVPGQTVCPRTSVILHMKNGLLVKLKRRCN</sequence>
<evidence type="ECO:0000256" key="2">
    <source>
        <dbReference type="ARBA" id="ARBA00022723"/>
    </source>
</evidence>
<dbReference type="InterPro" id="IPR002401">
    <property type="entry name" value="Cyt_P450_E_grp-I"/>
</dbReference>
<dbReference type="PROSITE" id="PS00086">
    <property type="entry name" value="CYTOCHROME_P450"/>
    <property type="match status" value="1"/>
</dbReference>
<dbReference type="GO" id="GO:0006629">
    <property type="term" value="P:lipid metabolic process"/>
    <property type="evidence" value="ECO:0007669"/>
    <property type="project" value="UniProtKB-ARBA"/>
</dbReference>
<dbReference type="InterPro" id="IPR036396">
    <property type="entry name" value="Cyt_P450_sf"/>
</dbReference>
<comment type="cofactor">
    <cofactor evidence="5">
        <name>heme</name>
        <dbReference type="ChEBI" id="CHEBI:30413"/>
    </cofactor>
</comment>
<dbReference type="EMBL" id="JAINDJ010000004">
    <property type="protein sequence ID" value="KAG9451235.1"/>
    <property type="molecule type" value="Genomic_DNA"/>
</dbReference>
<feature type="compositionally biased region" description="Basic and acidic residues" evidence="7">
    <location>
        <begin position="264"/>
        <end position="276"/>
    </location>
</feature>
<dbReference type="GO" id="GO:0004497">
    <property type="term" value="F:monooxygenase activity"/>
    <property type="evidence" value="ECO:0007669"/>
    <property type="project" value="UniProtKB-KW"/>
</dbReference>
<comment type="similarity">
    <text evidence="1 6">Belongs to the cytochrome P450 family.</text>
</comment>
<dbReference type="AlphaFoldDB" id="A0AAV7EQU4"/>
<evidence type="ECO:0000313" key="10">
    <source>
        <dbReference type="Proteomes" id="UP000825729"/>
    </source>
</evidence>
<feature type="binding site" description="axial binding residue" evidence="5">
    <location>
        <position position="468"/>
    </location>
    <ligand>
        <name>heme</name>
        <dbReference type="ChEBI" id="CHEBI:30413"/>
    </ligand>
    <ligandPart>
        <name>Fe</name>
        <dbReference type="ChEBI" id="CHEBI:18248"/>
    </ligandPart>
</feature>
<dbReference type="Pfam" id="PF00067">
    <property type="entry name" value="p450"/>
    <property type="match status" value="1"/>
</dbReference>
<evidence type="ECO:0000256" key="8">
    <source>
        <dbReference type="SAM" id="SignalP"/>
    </source>
</evidence>
<keyword evidence="6" id="KW-0503">Monooxygenase</keyword>
<evidence type="ECO:0000256" key="1">
    <source>
        <dbReference type="ARBA" id="ARBA00010617"/>
    </source>
</evidence>
<proteinExistence type="inferred from homology"/>
<dbReference type="CDD" id="cd11064">
    <property type="entry name" value="CYP86A"/>
    <property type="match status" value="1"/>
</dbReference>
<gene>
    <name evidence="9" type="ORF">H6P81_011200</name>
</gene>
<feature type="signal peptide" evidence="8">
    <location>
        <begin position="1"/>
        <end position="21"/>
    </location>
</feature>
<dbReference type="InterPro" id="IPR017972">
    <property type="entry name" value="Cyt_P450_CS"/>
</dbReference>
<feature type="chain" id="PRO_5043361416" description="Cytochrome P450" evidence="8">
    <location>
        <begin position="22"/>
        <end position="522"/>
    </location>
</feature>
<accession>A0AAV7EQU4</accession>
<organism evidence="9 10">
    <name type="scientific">Aristolochia fimbriata</name>
    <name type="common">White veined hardy Dutchman's pipe vine</name>
    <dbReference type="NCBI Taxonomy" id="158543"/>
    <lineage>
        <taxon>Eukaryota</taxon>
        <taxon>Viridiplantae</taxon>
        <taxon>Streptophyta</taxon>
        <taxon>Embryophyta</taxon>
        <taxon>Tracheophyta</taxon>
        <taxon>Spermatophyta</taxon>
        <taxon>Magnoliopsida</taxon>
        <taxon>Magnoliidae</taxon>
        <taxon>Piperales</taxon>
        <taxon>Aristolochiaceae</taxon>
        <taxon>Aristolochia</taxon>
    </lineage>
</organism>
<reference evidence="9 10" key="1">
    <citation type="submission" date="2021-07" db="EMBL/GenBank/DDBJ databases">
        <title>The Aristolochia fimbriata genome: insights into angiosperm evolution, floral development and chemical biosynthesis.</title>
        <authorList>
            <person name="Jiao Y."/>
        </authorList>
    </citation>
    <scope>NUCLEOTIDE SEQUENCE [LARGE SCALE GENOMIC DNA]</scope>
    <source>
        <strain evidence="9">IBCAS-2021</strain>
        <tissue evidence="9">Leaf</tissue>
    </source>
</reference>
<dbReference type="PRINTS" id="PR00385">
    <property type="entry name" value="P450"/>
</dbReference>
<evidence type="ECO:0000256" key="6">
    <source>
        <dbReference type="RuleBase" id="RU000461"/>
    </source>
</evidence>
<dbReference type="InterPro" id="IPR001128">
    <property type="entry name" value="Cyt_P450"/>
</dbReference>
<keyword evidence="10" id="KW-1185">Reference proteome</keyword>
<dbReference type="SUPFAM" id="SSF48264">
    <property type="entry name" value="Cytochrome P450"/>
    <property type="match status" value="1"/>
</dbReference>
<keyword evidence="3 6" id="KW-0560">Oxidoreductase</keyword>
<evidence type="ECO:0000313" key="9">
    <source>
        <dbReference type="EMBL" id="KAG9451235.1"/>
    </source>
</evidence>
<keyword evidence="8" id="KW-0732">Signal</keyword>
<evidence type="ECO:0008006" key="11">
    <source>
        <dbReference type="Google" id="ProtNLM"/>
    </source>
</evidence>
<dbReference type="Proteomes" id="UP000825729">
    <property type="component" value="Unassembled WGS sequence"/>
</dbReference>
<dbReference type="GO" id="GO:0005506">
    <property type="term" value="F:iron ion binding"/>
    <property type="evidence" value="ECO:0007669"/>
    <property type="project" value="InterPro"/>
</dbReference>
<dbReference type="Gene3D" id="1.10.630.10">
    <property type="entry name" value="Cytochrome P450"/>
    <property type="match status" value="1"/>
</dbReference>
<feature type="region of interest" description="Disordered" evidence="7">
    <location>
        <begin position="264"/>
        <end position="287"/>
    </location>
</feature>
<evidence type="ECO:0000256" key="4">
    <source>
        <dbReference type="ARBA" id="ARBA00023004"/>
    </source>
</evidence>